<keyword evidence="5" id="KW-0175">Coiled coil</keyword>
<dbReference type="InterPro" id="IPR007210">
    <property type="entry name" value="ABC_Gly_betaine_transp_sub-bd"/>
</dbReference>
<feature type="signal peptide" evidence="6">
    <location>
        <begin position="1"/>
        <end position="23"/>
    </location>
</feature>
<proteinExistence type="predicted"/>
<name>A0ABW5PVJ4_9BACI</name>
<keyword evidence="3" id="KW-1003">Cell membrane</keyword>
<sequence>MMKFKWRKLGVIAGLSLSIIVAGCGSEDGDAQADTSVSEELSYTITGTEPGAGQTKKNEEVLDAYENLAGWEQQLSSAGAMLTKLSEAIDNEEPIVFSAWSPHYKFAKWDLKYLEDPKGIHGDEEKITTIARKGLKEEMPEAYTIIDRIQLELSAVEEALLEAQEKDYEEVTEEWANANQEIIAEWTEGVDSVDGTSIELALLPWDDAIFTANVAKVALEQKGFNVTLTQVDPAIMFEAVATGNADASLAVWMPITHADLYEEYKRDFDDLGPNLEGAKTGLAVPAYMDINSLEDLEPKE</sequence>
<keyword evidence="6" id="KW-0732">Signal</keyword>
<dbReference type="SUPFAM" id="SSF53850">
    <property type="entry name" value="Periplasmic binding protein-like II"/>
    <property type="match status" value="2"/>
</dbReference>
<evidence type="ECO:0000256" key="4">
    <source>
        <dbReference type="ARBA" id="ARBA00023136"/>
    </source>
</evidence>
<dbReference type="RefSeq" id="WP_379559947.1">
    <property type="nucleotide sequence ID" value="NZ_CP085256.1"/>
</dbReference>
<reference evidence="9" key="1">
    <citation type="journal article" date="2019" name="Int. J. Syst. Evol. Microbiol.">
        <title>The Global Catalogue of Microorganisms (GCM) 10K type strain sequencing project: providing services to taxonomists for standard genome sequencing and annotation.</title>
        <authorList>
            <consortium name="The Broad Institute Genomics Platform"/>
            <consortium name="The Broad Institute Genome Sequencing Center for Infectious Disease"/>
            <person name="Wu L."/>
            <person name="Ma J."/>
        </authorList>
    </citation>
    <scope>NUCLEOTIDE SEQUENCE [LARGE SCALE GENOMIC DNA]</scope>
    <source>
        <strain evidence="9">TISTR 1858</strain>
    </source>
</reference>
<evidence type="ECO:0000256" key="2">
    <source>
        <dbReference type="ARBA" id="ARBA00022448"/>
    </source>
</evidence>
<dbReference type="EMBL" id="JBHUMX010000002">
    <property type="protein sequence ID" value="MFD2627319.1"/>
    <property type="molecule type" value="Genomic_DNA"/>
</dbReference>
<protein>
    <submittedName>
        <fullName evidence="8">Glycine betaine ABC transporter substrate-binding protein</fullName>
    </submittedName>
</protein>
<dbReference type="PANTHER" id="PTHR47737">
    <property type="entry name" value="GLYCINE BETAINE/PROLINE BETAINE TRANSPORT SYSTEM PERMEASE PROTEIN PROW"/>
    <property type="match status" value="1"/>
</dbReference>
<evidence type="ECO:0000256" key="1">
    <source>
        <dbReference type="ARBA" id="ARBA00004236"/>
    </source>
</evidence>
<evidence type="ECO:0000313" key="9">
    <source>
        <dbReference type="Proteomes" id="UP001597451"/>
    </source>
</evidence>
<feature type="domain" description="ABC-type glycine betaine transport system substrate-binding" evidence="7">
    <location>
        <begin position="197"/>
        <end position="297"/>
    </location>
</feature>
<accession>A0ABW5PVJ4</accession>
<organism evidence="8 9">
    <name type="scientific">Oceanobacillus kapialis</name>
    <dbReference type="NCBI Taxonomy" id="481353"/>
    <lineage>
        <taxon>Bacteria</taxon>
        <taxon>Bacillati</taxon>
        <taxon>Bacillota</taxon>
        <taxon>Bacilli</taxon>
        <taxon>Bacillales</taxon>
        <taxon>Bacillaceae</taxon>
        <taxon>Oceanobacillus</taxon>
    </lineage>
</organism>
<keyword evidence="4" id="KW-0472">Membrane</keyword>
<evidence type="ECO:0000259" key="7">
    <source>
        <dbReference type="Pfam" id="PF04069"/>
    </source>
</evidence>
<dbReference type="Gene3D" id="3.40.190.100">
    <property type="entry name" value="Glycine betaine-binding periplasmic protein, domain 2"/>
    <property type="match status" value="1"/>
</dbReference>
<evidence type="ECO:0000256" key="3">
    <source>
        <dbReference type="ARBA" id="ARBA00022475"/>
    </source>
</evidence>
<keyword evidence="2" id="KW-0813">Transport</keyword>
<feature type="coiled-coil region" evidence="5">
    <location>
        <begin position="146"/>
        <end position="181"/>
    </location>
</feature>
<gene>
    <name evidence="8" type="ORF">ACFSUN_00775</name>
</gene>
<dbReference type="Gene3D" id="3.10.105.10">
    <property type="entry name" value="Dipeptide-binding Protein, Domain 3"/>
    <property type="match status" value="1"/>
</dbReference>
<feature type="domain" description="ABC-type glycine betaine transport system substrate-binding" evidence="7">
    <location>
        <begin position="36"/>
        <end position="176"/>
    </location>
</feature>
<evidence type="ECO:0000256" key="6">
    <source>
        <dbReference type="SAM" id="SignalP"/>
    </source>
</evidence>
<keyword evidence="9" id="KW-1185">Reference proteome</keyword>
<comment type="caution">
    <text evidence="8">The sequence shown here is derived from an EMBL/GenBank/DDBJ whole genome shotgun (WGS) entry which is preliminary data.</text>
</comment>
<feature type="chain" id="PRO_5045969456" evidence="6">
    <location>
        <begin position="24"/>
        <end position="300"/>
    </location>
</feature>
<evidence type="ECO:0000313" key="8">
    <source>
        <dbReference type="EMBL" id="MFD2627319.1"/>
    </source>
</evidence>
<evidence type="ECO:0000256" key="5">
    <source>
        <dbReference type="SAM" id="Coils"/>
    </source>
</evidence>
<dbReference type="Pfam" id="PF04069">
    <property type="entry name" value="OpuAC"/>
    <property type="match status" value="2"/>
</dbReference>
<dbReference type="Proteomes" id="UP001597451">
    <property type="component" value="Unassembled WGS sequence"/>
</dbReference>
<dbReference type="PROSITE" id="PS51257">
    <property type="entry name" value="PROKAR_LIPOPROTEIN"/>
    <property type="match status" value="1"/>
</dbReference>
<comment type="subcellular location">
    <subcellularLocation>
        <location evidence="1">Cell membrane</location>
    </subcellularLocation>
</comment>
<dbReference type="PANTHER" id="PTHR47737:SF1">
    <property type="entry name" value="GLYCINE BETAINE_PROLINE BETAINE TRANSPORT SYSTEM PERMEASE PROTEIN PROW"/>
    <property type="match status" value="1"/>
</dbReference>